<reference evidence="2" key="1">
    <citation type="submission" date="2018-11" db="EMBL/GenBank/DDBJ databases">
        <authorList>
            <consortium name="Pathogen Informatics"/>
        </authorList>
    </citation>
    <scope>NUCLEOTIDE SEQUENCE</scope>
</reference>
<evidence type="ECO:0000256" key="1">
    <source>
        <dbReference type="SAM" id="MobiDB-lite"/>
    </source>
</evidence>
<evidence type="ECO:0000313" key="3">
    <source>
        <dbReference type="Proteomes" id="UP000784294"/>
    </source>
</evidence>
<proteinExistence type="predicted"/>
<accession>A0A448XT67</accession>
<evidence type="ECO:0000313" key="2">
    <source>
        <dbReference type="EMBL" id="VEL44262.1"/>
    </source>
</evidence>
<dbReference type="AlphaFoldDB" id="A0A448XT67"/>
<dbReference type="EMBL" id="CAAALY010293025">
    <property type="protein sequence ID" value="VEL44262.1"/>
    <property type="molecule type" value="Genomic_DNA"/>
</dbReference>
<name>A0A448XT67_9PLAT</name>
<gene>
    <name evidence="2" type="ORF">PXEA_LOCUS37702</name>
</gene>
<organism evidence="2 3">
    <name type="scientific">Protopolystoma xenopodis</name>
    <dbReference type="NCBI Taxonomy" id="117903"/>
    <lineage>
        <taxon>Eukaryota</taxon>
        <taxon>Metazoa</taxon>
        <taxon>Spiralia</taxon>
        <taxon>Lophotrochozoa</taxon>
        <taxon>Platyhelminthes</taxon>
        <taxon>Monogenea</taxon>
        <taxon>Polyopisthocotylea</taxon>
        <taxon>Polystomatidea</taxon>
        <taxon>Polystomatidae</taxon>
        <taxon>Protopolystoma</taxon>
    </lineage>
</organism>
<dbReference type="Proteomes" id="UP000784294">
    <property type="component" value="Unassembled WGS sequence"/>
</dbReference>
<feature type="compositionally biased region" description="Polar residues" evidence="1">
    <location>
        <begin position="1"/>
        <end position="19"/>
    </location>
</feature>
<feature type="region of interest" description="Disordered" evidence="1">
    <location>
        <begin position="1"/>
        <end position="44"/>
    </location>
</feature>
<sequence>MASASREVTQLLATPTSEQPLRPVGVSQNAADESSECALTTPETGGVSSLLSGIGASLKEKLRDIKLRNVPLISDPSPAVIAANAINEEDSYHVSNNVEGENI</sequence>
<comment type="caution">
    <text evidence="2">The sequence shown here is derived from an EMBL/GenBank/DDBJ whole genome shotgun (WGS) entry which is preliminary data.</text>
</comment>
<protein>
    <submittedName>
        <fullName evidence="2">Uncharacterized protein</fullName>
    </submittedName>
</protein>
<keyword evidence="3" id="KW-1185">Reference proteome</keyword>
<feature type="compositionally biased region" description="Polar residues" evidence="1">
    <location>
        <begin position="26"/>
        <end position="44"/>
    </location>
</feature>